<comment type="caution">
    <text evidence="1">The sequence shown here is derived from an EMBL/GenBank/DDBJ whole genome shotgun (WGS) entry which is preliminary data.</text>
</comment>
<dbReference type="Proteomes" id="UP001066276">
    <property type="component" value="Chromosome 3_1"/>
</dbReference>
<dbReference type="AlphaFoldDB" id="A0AAV7UD06"/>
<dbReference type="EMBL" id="JANPWB010000005">
    <property type="protein sequence ID" value="KAJ1185597.1"/>
    <property type="molecule type" value="Genomic_DNA"/>
</dbReference>
<keyword evidence="2" id="KW-1185">Reference proteome</keyword>
<name>A0AAV7UD06_PLEWA</name>
<accession>A0AAV7UD06</accession>
<reference evidence="1" key="1">
    <citation type="journal article" date="2022" name="bioRxiv">
        <title>Sequencing and chromosome-scale assembly of the giantPleurodeles waltlgenome.</title>
        <authorList>
            <person name="Brown T."/>
            <person name="Elewa A."/>
            <person name="Iarovenko S."/>
            <person name="Subramanian E."/>
            <person name="Araus A.J."/>
            <person name="Petzold A."/>
            <person name="Susuki M."/>
            <person name="Suzuki K.-i.T."/>
            <person name="Hayashi T."/>
            <person name="Toyoda A."/>
            <person name="Oliveira C."/>
            <person name="Osipova E."/>
            <person name="Leigh N.D."/>
            <person name="Simon A."/>
            <person name="Yun M.H."/>
        </authorList>
    </citation>
    <scope>NUCLEOTIDE SEQUENCE</scope>
    <source>
        <strain evidence="1">20211129_DDA</strain>
        <tissue evidence="1">Liver</tissue>
    </source>
</reference>
<protein>
    <submittedName>
        <fullName evidence="1">Uncharacterized protein</fullName>
    </submittedName>
</protein>
<evidence type="ECO:0000313" key="2">
    <source>
        <dbReference type="Proteomes" id="UP001066276"/>
    </source>
</evidence>
<sequence length="120" mass="13198">MVLPQQPSLYILGILDVLCRRVGSKRLIDTSTGLTGRFLALLGNPRPFGLLPSGPRRLQRFPSAFPLYGPAWRAIGAKVGVKILSSLGGRDVISSVTDFLHAYGFPLQIYQLLVLKVHRD</sequence>
<evidence type="ECO:0000313" key="1">
    <source>
        <dbReference type="EMBL" id="KAJ1185597.1"/>
    </source>
</evidence>
<organism evidence="1 2">
    <name type="scientific">Pleurodeles waltl</name>
    <name type="common">Iberian ribbed newt</name>
    <dbReference type="NCBI Taxonomy" id="8319"/>
    <lineage>
        <taxon>Eukaryota</taxon>
        <taxon>Metazoa</taxon>
        <taxon>Chordata</taxon>
        <taxon>Craniata</taxon>
        <taxon>Vertebrata</taxon>
        <taxon>Euteleostomi</taxon>
        <taxon>Amphibia</taxon>
        <taxon>Batrachia</taxon>
        <taxon>Caudata</taxon>
        <taxon>Salamandroidea</taxon>
        <taxon>Salamandridae</taxon>
        <taxon>Pleurodelinae</taxon>
        <taxon>Pleurodeles</taxon>
    </lineage>
</organism>
<proteinExistence type="predicted"/>
<gene>
    <name evidence="1" type="ORF">NDU88_002389</name>
</gene>